<name>A0ABD4DUK5_9BURK</name>
<proteinExistence type="predicted"/>
<dbReference type="EMBL" id="LPAD01000104">
    <property type="protein sequence ID" value="KVN76020.1"/>
    <property type="molecule type" value="Genomic_DNA"/>
</dbReference>
<gene>
    <name evidence="2" type="ORF">WJ68_27000</name>
</gene>
<keyword evidence="1" id="KW-0472">Membrane</keyword>
<evidence type="ECO:0000313" key="3">
    <source>
        <dbReference type="Proteomes" id="UP000057910"/>
    </source>
</evidence>
<reference evidence="2 3" key="1">
    <citation type="submission" date="2015-11" db="EMBL/GenBank/DDBJ databases">
        <title>Expanding the genomic diversity of Burkholderia species for the development of highly accurate diagnostics.</title>
        <authorList>
            <person name="Sahl J."/>
            <person name="Keim P."/>
            <person name="Wagner D."/>
        </authorList>
    </citation>
    <scope>NUCLEOTIDE SEQUENCE [LARGE SCALE GENOMIC DNA]</scope>
    <source>
        <strain evidence="2 3">MSMB1585WGS</strain>
    </source>
</reference>
<keyword evidence="1" id="KW-1133">Transmembrane helix</keyword>
<evidence type="ECO:0000313" key="2">
    <source>
        <dbReference type="EMBL" id="KVN76020.1"/>
    </source>
</evidence>
<comment type="caution">
    <text evidence="2">The sequence shown here is derived from an EMBL/GenBank/DDBJ whole genome shotgun (WGS) entry which is preliminary data.</text>
</comment>
<sequence length="310" mass="33853">MTREDQELHAKQEYNGAVGQAIQADQVQVDDQSVTIGSVVGDVAGRDIVNVHAIRARPLTKEERRTLNGYVRKLDSDFGQSGKQTWSSIHKILGVNSIEEIHVEQYSPAEAILLQLLEIAELRTNIGVAAEGSSERANAQLARELDEQKRSYMDLEARFKKQADAMQSLRTSASRAEGKADKSLDGALRMADTVTNLKRQLEISENGRREIAATLKTTQTKLASMRLNLVALSVALVVAAISIAVIWYKADSSVKALQVMEAQSKECMFAGKSYAVGSVIDNADAPDIECVAGVRGSQPAWKQIKGSSRR</sequence>
<protein>
    <submittedName>
        <fullName evidence="2">Uncharacterized protein</fullName>
    </submittedName>
</protein>
<accession>A0ABD4DUK5</accession>
<dbReference type="AlphaFoldDB" id="A0ABD4DUK5"/>
<dbReference type="Proteomes" id="UP000057910">
    <property type="component" value="Unassembled WGS sequence"/>
</dbReference>
<feature type="transmembrane region" description="Helical" evidence="1">
    <location>
        <begin position="229"/>
        <end position="248"/>
    </location>
</feature>
<evidence type="ECO:0000256" key="1">
    <source>
        <dbReference type="SAM" id="Phobius"/>
    </source>
</evidence>
<dbReference type="RefSeq" id="WP_060041663.1">
    <property type="nucleotide sequence ID" value="NZ_LPAD01000104.1"/>
</dbReference>
<organism evidence="2 3">
    <name type="scientific">Burkholderia ubonensis</name>
    <dbReference type="NCBI Taxonomy" id="101571"/>
    <lineage>
        <taxon>Bacteria</taxon>
        <taxon>Pseudomonadati</taxon>
        <taxon>Pseudomonadota</taxon>
        <taxon>Betaproteobacteria</taxon>
        <taxon>Burkholderiales</taxon>
        <taxon>Burkholderiaceae</taxon>
        <taxon>Burkholderia</taxon>
        <taxon>Burkholderia cepacia complex</taxon>
    </lineage>
</organism>
<keyword evidence="1" id="KW-0812">Transmembrane</keyword>